<dbReference type="Pfam" id="PF01554">
    <property type="entry name" value="MatE"/>
    <property type="match status" value="2"/>
</dbReference>
<evidence type="ECO:0000256" key="3">
    <source>
        <dbReference type="ARBA" id="ARBA00022475"/>
    </source>
</evidence>
<reference evidence="8" key="1">
    <citation type="submission" date="2022-03" db="EMBL/GenBank/DDBJ databases">
        <title>Draft genome sequence of Aduncisulcus paluster, a free-living microaerophilic Fornicata.</title>
        <authorList>
            <person name="Yuyama I."/>
            <person name="Kume K."/>
            <person name="Tamura T."/>
            <person name="Inagaki Y."/>
            <person name="Hashimoto T."/>
        </authorList>
    </citation>
    <scope>NUCLEOTIDE SEQUENCE</scope>
    <source>
        <strain evidence="8">NY0171</strain>
    </source>
</reference>
<feature type="transmembrane region" description="Helical" evidence="7">
    <location>
        <begin position="457"/>
        <end position="475"/>
    </location>
</feature>
<sequence>MPKGELKEIRNPSIETIDDEFINLSSEELEQLGSSSIFKLIFNISFSSVVSFVAMTAYENIDSMAIGTFAGSSALSGVSAFLYFEYFIVTDICYSFGGAATGVISHALGSQNFLRARKVLLYIVFGCIIWGILVPLICVPILPWLLPTIGVPDAAYEETHEYAVVILLGTCFPLLVVSLSQLFRAENRPYTAMWIELSCALLNCGGDFLTMGAWNMGPRGAALSTVGSNVILLIVIIIIHCSCGQFGEKIRPQVNLLNKEVFSSPFDKEAFGKTFGGGVAFLLLNSLLTLGIMFSIANISNYSSDEETLWVAAFGVSGRLATLVFGPCGGIGAALPAIMGYNLGRKNFDRVFQALWKGALSITVFASFLGILNIVFLHQIAGLFSDGNDDLTSLIEQISIWVPFTTFICAGIHTITGILQAERNVVGQLILFISNGIPMIVVAYLLPAIFGIDGFKFIYFVGYGLPQLICAILLPRWMFKYHNLKNIEVIDLEDSDDIDPKMSCILP</sequence>
<proteinExistence type="inferred from homology"/>
<evidence type="ECO:0000313" key="9">
    <source>
        <dbReference type="Proteomes" id="UP001057375"/>
    </source>
</evidence>
<feature type="transmembrane region" description="Helical" evidence="7">
    <location>
        <begin position="278"/>
        <end position="300"/>
    </location>
</feature>
<gene>
    <name evidence="8" type="ORF">ADUPG1_000397</name>
</gene>
<dbReference type="EMBL" id="BQXS01000136">
    <property type="protein sequence ID" value="GKT28064.1"/>
    <property type="molecule type" value="Genomic_DNA"/>
</dbReference>
<organism evidence="8 9">
    <name type="scientific">Aduncisulcus paluster</name>
    <dbReference type="NCBI Taxonomy" id="2918883"/>
    <lineage>
        <taxon>Eukaryota</taxon>
        <taxon>Metamonada</taxon>
        <taxon>Carpediemonas-like organisms</taxon>
        <taxon>Aduncisulcus</taxon>
    </lineage>
</organism>
<feature type="transmembrane region" description="Helical" evidence="7">
    <location>
        <begin position="220"/>
        <end position="241"/>
    </location>
</feature>
<dbReference type="PANTHER" id="PTHR43823:SF3">
    <property type="entry name" value="MULTIDRUG EXPORT PROTEIN MEPA"/>
    <property type="match status" value="1"/>
</dbReference>
<evidence type="ECO:0000313" key="8">
    <source>
        <dbReference type="EMBL" id="GKT28064.1"/>
    </source>
</evidence>
<evidence type="ECO:0000256" key="6">
    <source>
        <dbReference type="ARBA" id="ARBA00023136"/>
    </source>
</evidence>
<comment type="similarity">
    <text evidence="2">Belongs to the multi antimicrobial extrusion (MATE) (TC 2.A.66.1) family.</text>
</comment>
<keyword evidence="3" id="KW-1003">Cell membrane</keyword>
<evidence type="ECO:0000256" key="5">
    <source>
        <dbReference type="ARBA" id="ARBA00022989"/>
    </source>
</evidence>
<feature type="transmembrane region" description="Helical" evidence="7">
    <location>
        <begin position="355"/>
        <end position="378"/>
    </location>
</feature>
<comment type="caution">
    <text evidence="8">The sequence shown here is derived from an EMBL/GenBank/DDBJ whole genome shotgun (WGS) entry which is preliminary data.</text>
</comment>
<protein>
    <submittedName>
        <fullName evidence="8">Multi antimicrobial extrusion protein like protein</fullName>
    </submittedName>
</protein>
<dbReference type="InterPro" id="IPR002528">
    <property type="entry name" value="MATE_fam"/>
</dbReference>
<feature type="transmembrane region" description="Helical" evidence="7">
    <location>
        <begin position="119"/>
        <end position="142"/>
    </location>
</feature>
<dbReference type="PANTHER" id="PTHR43823">
    <property type="entry name" value="SPORULATION PROTEIN YKVU"/>
    <property type="match status" value="1"/>
</dbReference>
<keyword evidence="6 7" id="KW-0472">Membrane</keyword>
<dbReference type="InterPro" id="IPR051327">
    <property type="entry name" value="MATE_MepA_subfamily"/>
</dbReference>
<comment type="subcellular location">
    <subcellularLocation>
        <location evidence="1">Cell membrane</location>
        <topology evidence="1">Multi-pass membrane protein</topology>
    </subcellularLocation>
</comment>
<evidence type="ECO:0000256" key="1">
    <source>
        <dbReference type="ARBA" id="ARBA00004651"/>
    </source>
</evidence>
<feature type="transmembrane region" description="Helical" evidence="7">
    <location>
        <begin position="320"/>
        <end position="343"/>
    </location>
</feature>
<evidence type="ECO:0000256" key="2">
    <source>
        <dbReference type="ARBA" id="ARBA00010199"/>
    </source>
</evidence>
<keyword evidence="5 7" id="KW-1133">Transmembrane helix</keyword>
<dbReference type="Proteomes" id="UP001057375">
    <property type="component" value="Unassembled WGS sequence"/>
</dbReference>
<name>A0ABQ5K657_9EUKA</name>
<feature type="transmembrane region" description="Helical" evidence="7">
    <location>
        <begin position="194"/>
        <end position="214"/>
    </location>
</feature>
<evidence type="ECO:0000256" key="4">
    <source>
        <dbReference type="ARBA" id="ARBA00022692"/>
    </source>
</evidence>
<accession>A0ABQ5K657</accession>
<evidence type="ECO:0000256" key="7">
    <source>
        <dbReference type="SAM" id="Phobius"/>
    </source>
</evidence>
<keyword evidence="4 7" id="KW-0812">Transmembrane</keyword>
<keyword evidence="9" id="KW-1185">Reference proteome</keyword>
<feature type="transmembrane region" description="Helical" evidence="7">
    <location>
        <begin position="431"/>
        <end position="451"/>
    </location>
</feature>
<feature type="transmembrane region" description="Helical" evidence="7">
    <location>
        <begin position="398"/>
        <end position="419"/>
    </location>
</feature>
<feature type="transmembrane region" description="Helical" evidence="7">
    <location>
        <begin position="162"/>
        <end position="182"/>
    </location>
</feature>